<feature type="transmembrane region" description="Helical" evidence="1">
    <location>
        <begin position="142"/>
        <end position="164"/>
    </location>
</feature>
<evidence type="ECO:0000313" key="5">
    <source>
        <dbReference type="Proteomes" id="UP001601444"/>
    </source>
</evidence>
<feature type="transmembrane region" description="Helical" evidence="1">
    <location>
        <begin position="176"/>
        <end position="198"/>
    </location>
</feature>
<dbReference type="InterPro" id="IPR058333">
    <property type="entry name" value="DUF8020"/>
</dbReference>
<keyword evidence="1" id="KW-0472">Membrane</keyword>
<dbReference type="Pfam" id="PF26059">
    <property type="entry name" value="DUF8020"/>
    <property type="match status" value="1"/>
</dbReference>
<evidence type="ECO:0000256" key="2">
    <source>
        <dbReference type="SAM" id="SignalP"/>
    </source>
</evidence>
<evidence type="ECO:0000256" key="1">
    <source>
        <dbReference type="SAM" id="Phobius"/>
    </source>
</evidence>
<keyword evidence="1" id="KW-1133">Transmembrane helix</keyword>
<feature type="domain" description="DUF8020" evidence="3">
    <location>
        <begin position="34"/>
        <end position="100"/>
    </location>
</feature>
<keyword evidence="5" id="KW-1185">Reference proteome</keyword>
<accession>A0ABW6PLR6</accession>
<evidence type="ECO:0000259" key="3">
    <source>
        <dbReference type="Pfam" id="PF26059"/>
    </source>
</evidence>
<protein>
    <recommendedName>
        <fullName evidence="3">DUF8020 domain-containing protein</fullName>
    </recommendedName>
</protein>
<organism evidence="4 5">
    <name type="scientific">Nocardia thailandica</name>
    <dbReference type="NCBI Taxonomy" id="257275"/>
    <lineage>
        <taxon>Bacteria</taxon>
        <taxon>Bacillati</taxon>
        <taxon>Actinomycetota</taxon>
        <taxon>Actinomycetes</taxon>
        <taxon>Mycobacteriales</taxon>
        <taxon>Nocardiaceae</taxon>
        <taxon>Nocardia</taxon>
    </lineage>
</organism>
<feature type="transmembrane region" description="Helical" evidence="1">
    <location>
        <begin position="204"/>
        <end position="223"/>
    </location>
</feature>
<feature type="signal peptide" evidence="2">
    <location>
        <begin position="1"/>
        <end position="26"/>
    </location>
</feature>
<proteinExistence type="predicted"/>
<name>A0ABW6PLR6_9NOCA</name>
<dbReference type="RefSeq" id="WP_387700003.1">
    <property type="nucleotide sequence ID" value="NZ_JBIAMX010000005.1"/>
</dbReference>
<dbReference type="EMBL" id="JBIAMX010000005">
    <property type="protein sequence ID" value="MFF0543355.1"/>
    <property type="molecule type" value="Genomic_DNA"/>
</dbReference>
<gene>
    <name evidence="4" type="ORF">ACFYTF_11025</name>
</gene>
<comment type="caution">
    <text evidence="4">The sequence shown here is derived from an EMBL/GenBank/DDBJ whole genome shotgun (WGS) entry which is preliminary data.</text>
</comment>
<keyword evidence="2" id="KW-0732">Signal</keyword>
<evidence type="ECO:0000313" key="4">
    <source>
        <dbReference type="EMBL" id="MFF0543355.1"/>
    </source>
</evidence>
<keyword evidence="1" id="KW-0812">Transmembrane</keyword>
<feature type="chain" id="PRO_5046991957" description="DUF8020 domain-containing protein" evidence="2">
    <location>
        <begin position="27"/>
        <end position="248"/>
    </location>
</feature>
<reference evidence="4 5" key="1">
    <citation type="submission" date="2024-10" db="EMBL/GenBank/DDBJ databases">
        <title>The Natural Products Discovery Center: Release of the First 8490 Sequenced Strains for Exploring Actinobacteria Biosynthetic Diversity.</title>
        <authorList>
            <person name="Kalkreuter E."/>
            <person name="Kautsar S.A."/>
            <person name="Yang D."/>
            <person name="Bader C.D."/>
            <person name="Teijaro C.N."/>
            <person name="Fluegel L."/>
            <person name="Davis C.M."/>
            <person name="Simpson J.R."/>
            <person name="Lauterbach L."/>
            <person name="Steele A.D."/>
            <person name="Gui C."/>
            <person name="Meng S."/>
            <person name="Li G."/>
            <person name="Viehrig K."/>
            <person name="Ye F."/>
            <person name="Su P."/>
            <person name="Kiefer A.F."/>
            <person name="Nichols A."/>
            <person name="Cepeda A.J."/>
            <person name="Yan W."/>
            <person name="Fan B."/>
            <person name="Jiang Y."/>
            <person name="Adhikari A."/>
            <person name="Zheng C.-J."/>
            <person name="Schuster L."/>
            <person name="Cowan T.M."/>
            <person name="Smanski M.J."/>
            <person name="Chevrette M.G."/>
            <person name="De Carvalho L.P.S."/>
            <person name="Shen B."/>
        </authorList>
    </citation>
    <scope>NUCLEOTIDE SEQUENCE [LARGE SCALE GENOMIC DNA]</scope>
    <source>
        <strain evidence="4 5">NPDC004045</strain>
    </source>
</reference>
<sequence>MTLRHSLLAAALAAATATAGAGLAHAEAPAQTEVSYEVSRQGDTAVLTTDGGLRRVEDQLVLTTTDGTPVAAVPLTYRVDGTAYPIALDIDGGKAVLTPQRTGGTPVAAATDLIGPDQAVRQVAESFTPRDQSALGAFTQRLTAGGAVSAIVGAILGGGVGCLAGAAAGAVIASPVIVLLAPWVGATVAGCVLGAATLGAVGSMVGLIAVGGPIALFSAFQYFSTILAPCPPELGAYCKDPAVPTPAK</sequence>
<dbReference type="Proteomes" id="UP001601444">
    <property type="component" value="Unassembled WGS sequence"/>
</dbReference>